<feature type="compositionally biased region" description="Basic and acidic residues" evidence="1">
    <location>
        <begin position="117"/>
        <end position="126"/>
    </location>
</feature>
<dbReference type="KEGG" id="ure:UREG_03454"/>
<dbReference type="eggNOG" id="ENOG502RSH4">
    <property type="taxonomic scope" value="Eukaryota"/>
</dbReference>
<dbReference type="OrthoDB" id="10386830at2759"/>
<feature type="chain" id="PRO_5002939613" description="Mid2 domain-containing protein" evidence="3">
    <location>
        <begin position="19"/>
        <end position="546"/>
    </location>
</feature>
<feature type="compositionally biased region" description="Basic and acidic residues" evidence="1">
    <location>
        <begin position="76"/>
        <end position="86"/>
    </location>
</feature>
<sequence>MRLFLSANLFLLQTWATALEPAPASPAPCQREKFLGDCVSHDTPPILERRQSWSTDELRHKIPTITAAPISALPHNLERDEHENIDVRQLGRPRKGPRPPVRGGGKGWANGKGQRTRQKELKKPSDDDPDEDPPDEDPPDDDPDDDGDDEDDIKPPAVPNQHLRFNFGNRAYHDAERVISFRLLDCFGDINITNLSFDSNAHHGFVEPSTIKPTVVSQPGSTISMATTTTPTPTPSPSGSAVPAPKGDGMNKAGIAAGSVFGGFVVIAVAFLALLYHKRWRNHKQQKEDERANRKSQYLAISVSDNGDSQSETPEIEPDYQGAAQHSRGFAWDPDMSYTPVPPYSSPEIQGNFQPHTPVMAHTTNTRFYPSMATNDDANLPFNASATTRNNALPESLRTQQPVSMTQPTTSDIYSASRSHSIGRKPLPSTGILPAALPPVSEFSSNNPPTPPSTETPPSGPSSATRSTYGARRVSRSSVSSLNQYSNHRASQYSPVSSLSPVDSTLAGQSYDIMQTDYRLPSQYSSSQPQQVPRPEAHGVHLYPGT</sequence>
<evidence type="ECO:0000256" key="1">
    <source>
        <dbReference type="SAM" id="MobiDB-lite"/>
    </source>
</evidence>
<evidence type="ECO:0000313" key="4">
    <source>
        <dbReference type="EMBL" id="EEP78608.1"/>
    </source>
</evidence>
<feature type="region of interest" description="Disordered" evidence="1">
    <location>
        <begin position="71"/>
        <end position="162"/>
    </location>
</feature>
<reference evidence="5" key="1">
    <citation type="journal article" date="2009" name="Genome Res.">
        <title>Comparative genomic analyses of the human fungal pathogens Coccidioides and their relatives.</title>
        <authorList>
            <person name="Sharpton T.J."/>
            <person name="Stajich J.E."/>
            <person name="Rounsley S.D."/>
            <person name="Gardner M.J."/>
            <person name="Wortman J.R."/>
            <person name="Jordar V.S."/>
            <person name="Maiti R."/>
            <person name="Kodira C.D."/>
            <person name="Neafsey D.E."/>
            <person name="Zeng Q."/>
            <person name="Hung C.-Y."/>
            <person name="McMahan C."/>
            <person name="Muszewska A."/>
            <person name="Grynberg M."/>
            <person name="Mandel M.A."/>
            <person name="Kellner E.M."/>
            <person name="Barker B.M."/>
            <person name="Galgiani J.N."/>
            <person name="Orbach M.J."/>
            <person name="Kirkland T.N."/>
            <person name="Cole G.T."/>
            <person name="Henn M.R."/>
            <person name="Birren B.W."/>
            <person name="Taylor J.W."/>
        </authorList>
    </citation>
    <scope>NUCLEOTIDE SEQUENCE [LARGE SCALE GENOMIC DNA]</scope>
    <source>
        <strain evidence="5">UAMH 1704</strain>
    </source>
</reference>
<dbReference type="AlphaFoldDB" id="C4JQX2"/>
<dbReference type="VEuPathDB" id="FungiDB:UREG_03454"/>
<feature type="compositionally biased region" description="Pro residues" evidence="1">
    <location>
        <begin position="448"/>
        <end position="460"/>
    </location>
</feature>
<evidence type="ECO:0008006" key="6">
    <source>
        <dbReference type="Google" id="ProtNLM"/>
    </source>
</evidence>
<feature type="compositionally biased region" description="Low complexity" evidence="1">
    <location>
        <begin position="521"/>
        <end position="534"/>
    </location>
</feature>
<keyword evidence="2" id="KW-1133">Transmembrane helix</keyword>
<gene>
    <name evidence="4" type="ORF">UREG_03454</name>
</gene>
<name>C4JQX2_UNCRE</name>
<evidence type="ECO:0000256" key="2">
    <source>
        <dbReference type="SAM" id="Phobius"/>
    </source>
</evidence>
<dbReference type="HOGENOM" id="CLU_498933_0_0_1"/>
<feature type="compositionally biased region" description="Acidic residues" evidence="1">
    <location>
        <begin position="127"/>
        <end position="152"/>
    </location>
</feature>
<keyword evidence="5" id="KW-1185">Reference proteome</keyword>
<keyword evidence="2" id="KW-0812">Transmembrane</keyword>
<feature type="region of interest" description="Disordered" evidence="1">
    <location>
        <begin position="212"/>
        <end position="245"/>
    </location>
</feature>
<organism evidence="4 5">
    <name type="scientific">Uncinocarpus reesii (strain UAMH 1704)</name>
    <dbReference type="NCBI Taxonomy" id="336963"/>
    <lineage>
        <taxon>Eukaryota</taxon>
        <taxon>Fungi</taxon>
        <taxon>Dikarya</taxon>
        <taxon>Ascomycota</taxon>
        <taxon>Pezizomycotina</taxon>
        <taxon>Eurotiomycetes</taxon>
        <taxon>Eurotiomycetidae</taxon>
        <taxon>Onygenales</taxon>
        <taxon>Onygenaceae</taxon>
        <taxon>Uncinocarpus</taxon>
    </lineage>
</organism>
<keyword evidence="3" id="KW-0732">Signal</keyword>
<dbReference type="EMBL" id="CH476616">
    <property type="protein sequence ID" value="EEP78608.1"/>
    <property type="molecule type" value="Genomic_DNA"/>
</dbReference>
<evidence type="ECO:0000313" key="5">
    <source>
        <dbReference type="Proteomes" id="UP000002058"/>
    </source>
</evidence>
<dbReference type="GeneID" id="8442028"/>
<keyword evidence="2" id="KW-0472">Membrane</keyword>
<proteinExistence type="predicted"/>
<feature type="compositionally biased region" description="Polar residues" evidence="1">
    <location>
        <begin position="482"/>
        <end position="508"/>
    </location>
</feature>
<accession>C4JQX2</accession>
<feature type="signal peptide" evidence="3">
    <location>
        <begin position="1"/>
        <end position="18"/>
    </location>
</feature>
<protein>
    <recommendedName>
        <fullName evidence="6">Mid2 domain-containing protein</fullName>
    </recommendedName>
</protein>
<feature type="transmembrane region" description="Helical" evidence="2">
    <location>
        <begin position="253"/>
        <end position="276"/>
    </location>
</feature>
<feature type="region of interest" description="Disordered" evidence="1">
    <location>
        <begin position="392"/>
        <end position="546"/>
    </location>
</feature>
<dbReference type="InParanoid" id="C4JQX2"/>
<dbReference type="RefSeq" id="XP_002543937.1">
    <property type="nucleotide sequence ID" value="XM_002543891.1"/>
</dbReference>
<feature type="compositionally biased region" description="Low complexity" evidence="1">
    <location>
        <begin position="219"/>
        <end position="245"/>
    </location>
</feature>
<dbReference type="Proteomes" id="UP000002058">
    <property type="component" value="Unassembled WGS sequence"/>
</dbReference>
<feature type="compositionally biased region" description="Polar residues" evidence="1">
    <location>
        <begin position="392"/>
        <end position="420"/>
    </location>
</feature>
<evidence type="ECO:0000256" key="3">
    <source>
        <dbReference type="SAM" id="SignalP"/>
    </source>
</evidence>